<gene>
    <name evidence="4" type="ORF">AAG570_006390</name>
</gene>
<dbReference type="EMBL" id="JBFDAA010000002">
    <property type="protein sequence ID" value="KAL1139406.1"/>
    <property type="molecule type" value="Genomic_DNA"/>
</dbReference>
<sequence>MKTGWQTLIKPPTIAICIIVLQKLWDINGNISDKYSVLKRCQLKVCDQGNATLNMKKMESDFYFSTFDPIGHFTLQRSTCSDAHAGIQKKFVPWKGMFQVEEELSSKGEIIVVASLIDKPPNLGGLARTCEVFSAAELVLGSLKFVEDKQFTSLSLTAEKHINISEVRPHNLDQYLRSMKDLGYSIVGAEQTSDSIPLSEFEFPTKTVLVLG</sequence>
<dbReference type="Pfam" id="PF00588">
    <property type="entry name" value="SpoU_methylase"/>
    <property type="match status" value="1"/>
</dbReference>
<dbReference type="CDD" id="cd18091">
    <property type="entry name" value="SpoU-like_TRM3-like"/>
    <property type="match status" value="1"/>
</dbReference>
<keyword evidence="1" id="KW-0489">Methyltransferase</keyword>
<evidence type="ECO:0000256" key="1">
    <source>
        <dbReference type="ARBA" id="ARBA00022603"/>
    </source>
</evidence>
<dbReference type="Gene3D" id="3.40.1280.10">
    <property type="match status" value="1"/>
</dbReference>
<accession>A0ABD0YTX8</accession>
<evidence type="ECO:0000256" key="2">
    <source>
        <dbReference type="ARBA" id="ARBA00022679"/>
    </source>
</evidence>
<comment type="caution">
    <text evidence="4">The sequence shown here is derived from an EMBL/GenBank/DDBJ whole genome shotgun (WGS) entry which is preliminary data.</text>
</comment>
<protein>
    <recommendedName>
        <fullName evidence="3">tRNA/rRNA methyltransferase SpoU type domain-containing protein</fullName>
    </recommendedName>
</protein>
<keyword evidence="5" id="KW-1185">Reference proteome</keyword>
<evidence type="ECO:0000313" key="4">
    <source>
        <dbReference type="EMBL" id="KAL1139406.1"/>
    </source>
</evidence>
<dbReference type="InterPro" id="IPR044748">
    <property type="entry name" value="Trm3/TARBP1_C"/>
</dbReference>
<dbReference type="InterPro" id="IPR029026">
    <property type="entry name" value="tRNA_m1G_MTases_N"/>
</dbReference>
<evidence type="ECO:0000313" key="5">
    <source>
        <dbReference type="Proteomes" id="UP001558652"/>
    </source>
</evidence>
<feature type="domain" description="tRNA/rRNA methyltransferase SpoU type" evidence="3">
    <location>
        <begin position="110"/>
        <end position="212"/>
    </location>
</feature>
<dbReference type="GO" id="GO:0008168">
    <property type="term" value="F:methyltransferase activity"/>
    <property type="evidence" value="ECO:0007669"/>
    <property type="project" value="UniProtKB-KW"/>
</dbReference>
<dbReference type="PANTHER" id="PTHR12029:SF11">
    <property type="entry name" value="METHYLTRANSFERASE TARBP1-RELATED"/>
    <property type="match status" value="1"/>
</dbReference>
<dbReference type="SUPFAM" id="SSF75217">
    <property type="entry name" value="alpha/beta knot"/>
    <property type="match status" value="1"/>
</dbReference>
<dbReference type="Proteomes" id="UP001558652">
    <property type="component" value="Unassembled WGS sequence"/>
</dbReference>
<organism evidence="4 5">
    <name type="scientific">Ranatra chinensis</name>
    <dbReference type="NCBI Taxonomy" id="642074"/>
    <lineage>
        <taxon>Eukaryota</taxon>
        <taxon>Metazoa</taxon>
        <taxon>Ecdysozoa</taxon>
        <taxon>Arthropoda</taxon>
        <taxon>Hexapoda</taxon>
        <taxon>Insecta</taxon>
        <taxon>Pterygota</taxon>
        <taxon>Neoptera</taxon>
        <taxon>Paraneoptera</taxon>
        <taxon>Hemiptera</taxon>
        <taxon>Heteroptera</taxon>
        <taxon>Panheteroptera</taxon>
        <taxon>Nepomorpha</taxon>
        <taxon>Nepidae</taxon>
        <taxon>Ranatrinae</taxon>
        <taxon>Ranatra</taxon>
    </lineage>
</organism>
<dbReference type="AlphaFoldDB" id="A0ABD0YTX8"/>
<dbReference type="InterPro" id="IPR045330">
    <property type="entry name" value="TRM3/TARBP1"/>
</dbReference>
<dbReference type="PANTHER" id="PTHR12029">
    <property type="entry name" value="RNA METHYLTRANSFERASE"/>
    <property type="match status" value="1"/>
</dbReference>
<proteinExistence type="predicted"/>
<dbReference type="InterPro" id="IPR029028">
    <property type="entry name" value="Alpha/beta_knot_MTases"/>
</dbReference>
<evidence type="ECO:0000259" key="3">
    <source>
        <dbReference type="Pfam" id="PF00588"/>
    </source>
</evidence>
<keyword evidence="2" id="KW-0808">Transferase</keyword>
<name>A0ABD0YTX8_9HEMI</name>
<dbReference type="GO" id="GO:0032259">
    <property type="term" value="P:methylation"/>
    <property type="evidence" value="ECO:0007669"/>
    <property type="project" value="UniProtKB-KW"/>
</dbReference>
<dbReference type="InterPro" id="IPR001537">
    <property type="entry name" value="SpoU_MeTrfase"/>
</dbReference>
<reference evidence="4 5" key="1">
    <citation type="submission" date="2024-07" db="EMBL/GenBank/DDBJ databases">
        <title>Chromosome-level genome assembly of the water stick insect Ranatra chinensis (Heteroptera: Nepidae).</title>
        <authorList>
            <person name="Liu X."/>
        </authorList>
    </citation>
    <scope>NUCLEOTIDE SEQUENCE [LARGE SCALE GENOMIC DNA]</scope>
    <source>
        <strain evidence="4">Cailab_2021Rc</strain>
        <tissue evidence="4">Muscle</tissue>
    </source>
</reference>